<reference evidence="2" key="1">
    <citation type="journal article" date="2010" name="Proc. Natl. Acad. Sci. U.S.A.">
        <title>A common red algal origin of the apicomplexan, dinoflagellate, and heterokont plastids.</title>
        <authorList>
            <person name="Janouskovec J."/>
            <person name="Horak A."/>
            <person name="Obornik M."/>
            <person name="Lukes J."/>
            <person name="Keeling P.J."/>
        </authorList>
    </citation>
    <scope>NUCLEOTIDE SEQUENCE</scope>
    <source>
        <strain evidence="2">CCMP2878</strain>
    </source>
</reference>
<keyword evidence="1" id="KW-0472">Membrane</keyword>
<dbReference type="AlphaFoldDB" id="D9IXD6"/>
<organism evidence="2">
    <name type="scientific">Chromera velia</name>
    <dbReference type="NCBI Taxonomy" id="505693"/>
    <lineage>
        <taxon>Eukaryota</taxon>
        <taxon>Sar</taxon>
        <taxon>Alveolata</taxon>
        <taxon>Colpodellida</taxon>
        <taxon>Chromeraceae</taxon>
        <taxon>Chromera</taxon>
    </lineage>
</organism>
<keyword evidence="2" id="KW-0150">Chloroplast</keyword>
<feature type="transmembrane region" description="Helical" evidence="1">
    <location>
        <begin position="45"/>
        <end position="62"/>
    </location>
</feature>
<dbReference type="GeneID" id="9480943"/>
<proteinExistence type="predicted"/>
<evidence type="ECO:0000256" key="1">
    <source>
        <dbReference type="SAM" id="Phobius"/>
    </source>
</evidence>
<dbReference type="EMBL" id="HM222967">
    <property type="protein sequence ID" value="ADJ66544.1"/>
    <property type="molecule type" value="Genomic_DNA"/>
</dbReference>
<gene>
    <name evidence="2" type="primary">orf115</name>
</gene>
<geneLocation type="chloroplast" evidence="2"/>
<dbReference type="RefSeq" id="YP_003795302.1">
    <property type="nucleotide sequence ID" value="NC_014340.2"/>
</dbReference>
<accession>D9IXD6</accession>
<sequence>MIGVTVFLTSRNSVFKTRYLVNVAFWTWGRLISILVQFLLHKTSIYRVVNLFSIILVNLHEIKYPKYNWIKQEVIAGKAHHGGWRFFVRLIADVWHRLPKGFNKKRLSKSLKWVL</sequence>
<name>D9IXD6_9ALVE</name>
<reference evidence="2" key="2">
    <citation type="submission" date="2013-03" db="EMBL/GenBank/DDBJ databases">
        <title>Split photosystem protein, linear topology, and growth of structural complexity in the recombination-driven plastid genome of Chromera velia.</title>
        <authorList>
            <person name="Janouskovec J."/>
            <person name="Sobotka R."/>
            <person name="Lai D.-H."/>
            <person name="Flegontov P."/>
            <person name="Konik P."/>
            <person name="Komenda J."/>
            <person name="Ali S."/>
            <person name="Prasil O."/>
            <person name="Pain A."/>
            <person name="Obornik M."/>
            <person name="Lukes J."/>
            <person name="Keeling P.J."/>
        </authorList>
    </citation>
    <scope>NUCLEOTIDE SEQUENCE</scope>
    <source>
        <strain evidence="2">CCMP2878</strain>
    </source>
</reference>
<evidence type="ECO:0000313" key="2">
    <source>
        <dbReference type="EMBL" id="ADJ66544.1"/>
    </source>
</evidence>
<feature type="transmembrane region" description="Helical" evidence="1">
    <location>
        <begin position="19"/>
        <end position="39"/>
    </location>
</feature>
<keyword evidence="2" id="KW-0934">Plastid</keyword>
<protein>
    <submittedName>
        <fullName evidence="2">Uncharacterized protein</fullName>
    </submittedName>
</protein>
<keyword evidence="1" id="KW-1133">Transmembrane helix</keyword>
<keyword evidence="1" id="KW-0812">Transmembrane</keyword>